<sequence>MDDADWRRLIHQLRQGDCTPMLGAGAVAGTVPTAGMIADVLAHRYGYPFTDTWNLARVTEYASVISRDSIDVKEEFRALVSRDVPDFNDPNDVHGLLAEFPIPLFITTNYDNFMQDALLLRGKLPTSVIPPWYEEVPRRPTELERYSPSVEQPLVYHLHGSMSSPESLVLTESDYLEYLVKLTEERVTGGSTLVPLPVLHALTAKPVFFIGYSLNDWTFRFLFHGLLRSLSRAQRRRNISVMLAPLHSSEAGEEEARTFVLRDLERFNVSIYWGTVTDFCKELRLKIGSYP</sequence>
<organism evidence="1 2">
    <name type="scientific">Sphaerisporangium flaviroseum</name>
    <dbReference type="NCBI Taxonomy" id="509199"/>
    <lineage>
        <taxon>Bacteria</taxon>
        <taxon>Bacillati</taxon>
        <taxon>Actinomycetota</taxon>
        <taxon>Actinomycetes</taxon>
        <taxon>Streptosporangiales</taxon>
        <taxon>Streptosporangiaceae</taxon>
        <taxon>Sphaerisporangium</taxon>
    </lineage>
</organism>
<keyword evidence="2" id="KW-1185">Reference proteome</keyword>
<dbReference type="Pfam" id="PF13289">
    <property type="entry name" value="SIR2_2"/>
    <property type="match status" value="1"/>
</dbReference>
<reference evidence="2" key="1">
    <citation type="journal article" date="2019" name="Int. J. Syst. Evol. Microbiol.">
        <title>The Global Catalogue of Microorganisms (GCM) 10K type strain sequencing project: providing services to taxonomists for standard genome sequencing and annotation.</title>
        <authorList>
            <consortium name="The Broad Institute Genomics Platform"/>
            <consortium name="The Broad Institute Genome Sequencing Center for Infectious Disease"/>
            <person name="Wu L."/>
            <person name="Ma J."/>
        </authorList>
    </citation>
    <scope>NUCLEOTIDE SEQUENCE [LARGE SCALE GENOMIC DNA]</scope>
    <source>
        <strain evidence="2">JCM 16908</strain>
    </source>
</reference>
<dbReference type="InterPro" id="IPR029035">
    <property type="entry name" value="DHS-like_NAD/FAD-binding_dom"/>
</dbReference>
<protein>
    <recommendedName>
        <fullName evidence="3">SIR2-like domain-containing protein</fullName>
    </recommendedName>
</protein>
<dbReference type="SUPFAM" id="SSF52467">
    <property type="entry name" value="DHS-like NAD/FAD-binding domain"/>
    <property type="match status" value="1"/>
</dbReference>
<dbReference type="RefSeq" id="WP_344936080.1">
    <property type="nucleotide sequence ID" value="NZ_BAAAZR010000002.1"/>
</dbReference>
<proteinExistence type="predicted"/>
<dbReference type="Proteomes" id="UP001500888">
    <property type="component" value="Unassembled WGS sequence"/>
</dbReference>
<evidence type="ECO:0000313" key="2">
    <source>
        <dbReference type="Proteomes" id="UP001500888"/>
    </source>
</evidence>
<dbReference type="EMBL" id="BAAAZR010000002">
    <property type="protein sequence ID" value="GAA3797067.1"/>
    <property type="molecule type" value="Genomic_DNA"/>
</dbReference>
<evidence type="ECO:0008006" key="3">
    <source>
        <dbReference type="Google" id="ProtNLM"/>
    </source>
</evidence>
<accession>A0ABP7HM52</accession>
<name>A0ABP7HM52_9ACTN</name>
<gene>
    <name evidence="1" type="ORF">GCM10022226_15570</name>
</gene>
<comment type="caution">
    <text evidence="1">The sequence shown here is derived from an EMBL/GenBank/DDBJ whole genome shotgun (WGS) entry which is preliminary data.</text>
</comment>
<evidence type="ECO:0000313" key="1">
    <source>
        <dbReference type="EMBL" id="GAA3797067.1"/>
    </source>
</evidence>